<evidence type="ECO:0000313" key="1">
    <source>
        <dbReference type="EMBL" id="BAT27698.1"/>
    </source>
</evidence>
<name>A0A0P0Z122_9HYPH</name>
<organism evidence="1">
    <name type="scientific">Aureimonas frigidaquae</name>
    <dbReference type="NCBI Taxonomy" id="424757"/>
    <lineage>
        <taxon>Bacteria</taxon>
        <taxon>Pseudomonadati</taxon>
        <taxon>Pseudomonadota</taxon>
        <taxon>Alphaproteobacteria</taxon>
        <taxon>Hyphomicrobiales</taxon>
        <taxon>Aurantimonadaceae</taxon>
        <taxon>Aureimonas</taxon>
    </lineage>
</organism>
<reference evidence="1" key="1">
    <citation type="journal article" date="2015" name="Proc. Natl. Acad. Sci. U.S.A.">
        <title>Bacterial clade with the ribosomal RNA operon on a small plasmid rather than the chromosome.</title>
        <authorList>
            <person name="Anda M."/>
            <person name="Ohtsubo Y."/>
            <person name="Okubo T."/>
            <person name="Sugawara M."/>
            <person name="Nagata Y."/>
            <person name="Tsuda M."/>
            <person name="Minamisawa K."/>
            <person name="Mitsui H."/>
        </authorList>
    </citation>
    <scope>NUCLEOTIDE SEQUENCE</scope>
    <source>
        <strain evidence="1">JCM 14755</strain>
    </source>
</reference>
<accession>A0A0P0Z122</accession>
<sequence>MRLNMLDGRGIVTGIDRHAVVDAALFICAALGREPASRMGVLAAGKATAPAA</sequence>
<dbReference type="AlphaFoldDB" id="A0A0P0Z122"/>
<proteinExistence type="predicted"/>
<protein>
    <submittedName>
        <fullName evidence="1">Pyruvate carboxyltransferase</fullName>
    </submittedName>
</protein>
<dbReference type="EMBL" id="LC066375">
    <property type="protein sequence ID" value="BAT27698.1"/>
    <property type="molecule type" value="Genomic_DNA"/>
</dbReference>
<keyword evidence="1" id="KW-0808">Transferase</keyword>
<dbReference type="GO" id="GO:0016740">
    <property type="term" value="F:transferase activity"/>
    <property type="evidence" value="ECO:0007669"/>
    <property type="project" value="UniProtKB-KW"/>
</dbReference>
<keyword evidence="1" id="KW-0670">Pyruvate</keyword>